<proteinExistence type="inferred from homology"/>
<dbReference type="GO" id="GO:0005975">
    <property type="term" value="P:carbohydrate metabolic process"/>
    <property type="evidence" value="ECO:0007669"/>
    <property type="project" value="InterPro"/>
</dbReference>
<accession>A0A348FZ03</accession>
<name>A0A348FZ03_9HYPH</name>
<keyword evidence="4 7" id="KW-0378">Hydrolase</keyword>
<dbReference type="AlphaFoldDB" id="A0A348FZ03"/>
<dbReference type="GO" id="GO:0004563">
    <property type="term" value="F:beta-N-acetylhexosaminidase activity"/>
    <property type="evidence" value="ECO:0007669"/>
    <property type="project" value="UniProtKB-EC"/>
</dbReference>
<dbReference type="Pfam" id="PF00933">
    <property type="entry name" value="Glyco_hydro_3"/>
    <property type="match status" value="1"/>
</dbReference>
<evidence type="ECO:0000259" key="6">
    <source>
        <dbReference type="Pfam" id="PF00933"/>
    </source>
</evidence>
<feature type="domain" description="Glycoside hydrolase family 3 N-terminal" evidence="6">
    <location>
        <begin position="30"/>
        <end position="296"/>
    </location>
</feature>
<dbReference type="InterPro" id="IPR017853">
    <property type="entry name" value="GH"/>
</dbReference>
<dbReference type="InterPro" id="IPR050226">
    <property type="entry name" value="NagZ_Beta-hexosaminidase"/>
</dbReference>
<dbReference type="KEGG" id="blag:BLTE_12210"/>
<sequence>MPVRAFIAGLAGCRLTAPEREFFRSTKPWGFILFARNIETPNQVRELVDELREAVGRADAPVLIDQEGGRVARLKPPHWPVYPPAAAFGRRFASAPEDAAAAARLGARLIAADLADLGISVDCVPCADLSLPETHAVIGDRAYASDPETVATLARAAADGLLEGGVLPIVKHIPGHGRATADSHLELPVVTAARATLEATDFAAFRRLADLPMAMTAHVVYADIDPDAPATTSPRVIGEVVRGTIGFDGLLVTDDLSMKALGGSFGERVRASLAAGCDIVLHCNGEMAEMAEVAAAAPPLAGRAAERAARALACARPPAPFDAGGARAAFSAMMAGGDAGAET</sequence>
<evidence type="ECO:0000256" key="1">
    <source>
        <dbReference type="ARBA" id="ARBA00001231"/>
    </source>
</evidence>
<dbReference type="InterPro" id="IPR036962">
    <property type="entry name" value="Glyco_hydro_3_N_sf"/>
</dbReference>
<dbReference type="EC" id="3.2.1.52" evidence="3"/>
<dbReference type="Gene3D" id="3.20.20.300">
    <property type="entry name" value="Glycoside hydrolase, family 3, N-terminal domain"/>
    <property type="match status" value="1"/>
</dbReference>
<comment type="catalytic activity">
    <reaction evidence="1">
        <text>Hydrolysis of terminal non-reducing N-acetyl-D-hexosamine residues in N-acetyl-beta-D-hexosaminides.</text>
        <dbReference type="EC" id="3.2.1.52"/>
    </reaction>
</comment>
<dbReference type="PANTHER" id="PTHR30480">
    <property type="entry name" value="BETA-HEXOSAMINIDASE-RELATED"/>
    <property type="match status" value="1"/>
</dbReference>
<dbReference type="EMBL" id="AP018907">
    <property type="protein sequence ID" value="BBF92536.1"/>
    <property type="molecule type" value="Genomic_DNA"/>
</dbReference>
<evidence type="ECO:0000256" key="5">
    <source>
        <dbReference type="ARBA" id="ARBA00023295"/>
    </source>
</evidence>
<evidence type="ECO:0000256" key="4">
    <source>
        <dbReference type="ARBA" id="ARBA00022801"/>
    </source>
</evidence>
<dbReference type="SUPFAM" id="SSF51445">
    <property type="entry name" value="(Trans)glycosidases"/>
    <property type="match status" value="1"/>
</dbReference>
<comment type="similarity">
    <text evidence="2">Belongs to the glycosyl hydrolase 3 family.</text>
</comment>
<dbReference type="InterPro" id="IPR001764">
    <property type="entry name" value="Glyco_hydro_3_N"/>
</dbReference>
<evidence type="ECO:0000313" key="8">
    <source>
        <dbReference type="Proteomes" id="UP000266934"/>
    </source>
</evidence>
<dbReference type="NCBIfam" id="NF003740">
    <property type="entry name" value="PRK05337.1"/>
    <property type="match status" value="1"/>
</dbReference>
<organism evidence="7 8">
    <name type="scientific">Blastochloris tepida</name>
    <dbReference type="NCBI Taxonomy" id="2233851"/>
    <lineage>
        <taxon>Bacteria</taxon>
        <taxon>Pseudomonadati</taxon>
        <taxon>Pseudomonadota</taxon>
        <taxon>Alphaproteobacteria</taxon>
        <taxon>Hyphomicrobiales</taxon>
        <taxon>Blastochloridaceae</taxon>
        <taxon>Blastochloris</taxon>
    </lineage>
</organism>
<reference evidence="7 8" key="1">
    <citation type="submission" date="2018-08" db="EMBL/GenBank/DDBJ databases">
        <title>Complete genome sequencing of Blastochloris tepida GI.</title>
        <authorList>
            <person name="Tsukatani Y."/>
            <person name="Mori H."/>
        </authorList>
    </citation>
    <scope>NUCLEOTIDE SEQUENCE [LARGE SCALE GENOMIC DNA]</scope>
    <source>
        <strain evidence="7 8">GI</strain>
    </source>
</reference>
<evidence type="ECO:0000256" key="3">
    <source>
        <dbReference type="ARBA" id="ARBA00012663"/>
    </source>
</evidence>
<gene>
    <name evidence="7" type="ORF">BLTE_12210</name>
</gene>
<evidence type="ECO:0000256" key="2">
    <source>
        <dbReference type="ARBA" id="ARBA00005336"/>
    </source>
</evidence>
<dbReference type="RefSeq" id="WP_126398493.1">
    <property type="nucleotide sequence ID" value="NZ_AP018907.1"/>
</dbReference>
<keyword evidence="8" id="KW-1185">Reference proteome</keyword>
<protein>
    <recommendedName>
        <fullName evidence="3">beta-N-acetylhexosaminidase</fullName>
        <ecNumber evidence="3">3.2.1.52</ecNumber>
    </recommendedName>
</protein>
<dbReference type="OrthoDB" id="9786661at2"/>
<dbReference type="GO" id="GO:0009254">
    <property type="term" value="P:peptidoglycan turnover"/>
    <property type="evidence" value="ECO:0007669"/>
    <property type="project" value="TreeGrafter"/>
</dbReference>
<dbReference type="PANTHER" id="PTHR30480:SF13">
    <property type="entry name" value="BETA-HEXOSAMINIDASE"/>
    <property type="match status" value="1"/>
</dbReference>
<evidence type="ECO:0000313" key="7">
    <source>
        <dbReference type="EMBL" id="BBF92536.1"/>
    </source>
</evidence>
<keyword evidence="5" id="KW-0326">Glycosidase</keyword>
<dbReference type="Proteomes" id="UP000266934">
    <property type="component" value="Chromosome"/>
</dbReference>